<name>A0A8J7KBW2_9NEIS</name>
<dbReference type="PANTHER" id="PTHR34384">
    <property type="entry name" value="L-2,3-DIAMINOPROPANOATE--CITRATE LIGASE"/>
    <property type="match status" value="1"/>
</dbReference>
<dbReference type="Proteomes" id="UP000604481">
    <property type="component" value="Unassembled WGS sequence"/>
</dbReference>
<gene>
    <name evidence="4" type="ORF">INR99_14960</name>
</gene>
<dbReference type="GO" id="GO:0019290">
    <property type="term" value="P:siderophore biosynthetic process"/>
    <property type="evidence" value="ECO:0007669"/>
    <property type="project" value="InterPro"/>
</dbReference>
<protein>
    <submittedName>
        <fullName evidence="4">IucA/IucC family siderophore biosynthesis protein</fullName>
    </submittedName>
</protein>
<dbReference type="Pfam" id="PF06276">
    <property type="entry name" value="FhuF"/>
    <property type="match status" value="1"/>
</dbReference>
<dbReference type="AlphaFoldDB" id="A0A8J7KBW2"/>
<dbReference type="InterPro" id="IPR022770">
    <property type="entry name" value="IucA/IucC-like_C"/>
</dbReference>
<dbReference type="Gene3D" id="3.30.310.280">
    <property type="match status" value="1"/>
</dbReference>
<dbReference type="Pfam" id="PF04183">
    <property type="entry name" value="IucA_IucC"/>
    <property type="match status" value="1"/>
</dbReference>
<dbReference type="InterPro" id="IPR007310">
    <property type="entry name" value="Aerobactin_biosyn_IucA/IucC_N"/>
</dbReference>
<dbReference type="GO" id="GO:0016881">
    <property type="term" value="F:acid-amino acid ligase activity"/>
    <property type="evidence" value="ECO:0007669"/>
    <property type="project" value="UniProtKB-ARBA"/>
</dbReference>
<organism evidence="4 5">
    <name type="scientific">Chitinilyticum piscinae</name>
    <dbReference type="NCBI Taxonomy" id="2866724"/>
    <lineage>
        <taxon>Bacteria</taxon>
        <taxon>Pseudomonadati</taxon>
        <taxon>Pseudomonadota</taxon>
        <taxon>Betaproteobacteria</taxon>
        <taxon>Neisseriales</taxon>
        <taxon>Chitinibacteraceae</taxon>
        <taxon>Chitinilyticum</taxon>
    </lineage>
</organism>
<dbReference type="RefSeq" id="WP_194117184.1">
    <property type="nucleotide sequence ID" value="NZ_JADFUA010000011.1"/>
</dbReference>
<evidence type="ECO:0000259" key="2">
    <source>
        <dbReference type="Pfam" id="PF04183"/>
    </source>
</evidence>
<evidence type="ECO:0000256" key="1">
    <source>
        <dbReference type="ARBA" id="ARBA00004924"/>
    </source>
</evidence>
<feature type="domain" description="Aerobactin siderophore biosynthesis IucA/IucC-like C-terminal" evidence="3">
    <location>
        <begin position="417"/>
        <end position="573"/>
    </location>
</feature>
<accession>A0A8J7KBW2</accession>
<evidence type="ECO:0000259" key="3">
    <source>
        <dbReference type="Pfam" id="PF06276"/>
    </source>
</evidence>
<dbReference type="Gene3D" id="1.10.510.40">
    <property type="match status" value="1"/>
</dbReference>
<comment type="caution">
    <text evidence="4">The sequence shown here is derived from an EMBL/GenBank/DDBJ whole genome shotgun (WGS) entry which is preliminary data.</text>
</comment>
<proteinExistence type="predicted"/>
<evidence type="ECO:0000313" key="5">
    <source>
        <dbReference type="Proteomes" id="UP000604481"/>
    </source>
</evidence>
<dbReference type="PANTHER" id="PTHR34384:SF6">
    <property type="entry name" value="STAPHYLOFERRIN B SYNTHASE"/>
    <property type="match status" value="1"/>
</dbReference>
<dbReference type="InterPro" id="IPR037455">
    <property type="entry name" value="LucA/IucC-like"/>
</dbReference>
<dbReference type="Gene3D" id="6.10.250.3370">
    <property type="match status" value="1"/>
</dbReference>
<keyword evidence="5" id="KW-1185">Reference proteome</keyword>
<sequence length="607" mass="68763">MTARLPQALPADCPHLNPGVWSKVNRLLVRKALSEFAHESLLEPLETRAGHFVVFSDDARTAYHFAASRLPLNHWSIPANSIRKEIDGVEQPLDALQFMIELRNTLKLQDHVLPVYLDEISATLYGSAFKHDRIAPSAAELIDGDFQSVETAMTEGHPCFVANNGRLGFSASDYRSYAPEAAQAFQVIWLAVHKDRATLSISSGLDYAQMLAEELGADLLERFDARLAELGLNRDDYLLMPAHPWQWQNKLSMAFAAEIAQRQIVYLGASDDHYLAQQSIRTFFNISAPHKRYVKTALSILNMGFMRGLSPYYMLATPAINDWVYALVEADPYLQRQGFHILREVAAIGYRNPYYEAAIKENNAYKKMFSALWRECPLTHVRDGEKLMTMTALVHLDNDGHALVAELIRASGVSADRWVDGYLDAYFAPLLHCFYRHDMIFMPHGENLIMVMKNHRPVRVLMKDIAEEVGILNPAVELPEIMQRVSTNIPDEMKTLCLFIDVFDGYLRHLAAILDAQCDYPAERFWHAVARCTHRYQSEHPELSAQFTRYDLFAADFEHSCLNRLQMANNQHMLNLEDPASGLQMAGRLVNPLARWKSAASVAPVAD</sequence>
<feature type="domain" description="Aerobactin siderophore biosynthesis IucA/IucC N-terminal" evidence="2">
    <location>
        <begin position="145"/>
        <end position="395"/>
    </location>
</feature>
<dbReference type="EMBL" id="JADFUA010000011">
    <property type="protein sequence ID" value="MBE9610639.1"/>
    <property type="molecule type" value="Genomic_DNA"/>
</dbReference>
<evidence type="ECO:0000313" key="4">
    <source>
        <dbReference type="EMBL" id="MBE9610639.1"/>
    </source>
</evidence>
<comment type="pathway">
    <text evidence="1">Siderophore biosynthesis.</text>
</comment>
<reference evidence="4 5" key="1">
    <citation type="submission" date="2020-10" db="EMBL/GenBank/DDBJ databases">
        <title>The genome sequence of Chitinilyticum litopenaei 4Y14.</title>
        <authorList>
            <person name="Liu Y."/>
        </authorList>
    </citation>
    <scope>NUCLEOTIDE SEQUENCE [LARGE SCALE GENOMIC DNA]</scope>
    <source>
        <strain evidence="4 5">4Y14</strain>
    </source>
</reference>